<feature type="compositionally biased region" description="Low complexity" evidence="1">
    <location>
        <begin position="40"/>
        <end position="49"/>
    </location>
</feature>
<feature type="region of interest" description="Disordered" evidence="1">
    <location>
        <begin position="159"/>
        <end position="182"/>
    </location>
</feature>
<dbReference type="PANTHER" id="PTHR40032">
    <property type="entry name" value="EXPORTED PROTEIN-RELATED"/>
    <property type="match status" value="1"/>
</dbReference>
<name>A0A4R8UL66_9MICO</name>
<protein>
    <recommendedName>
        <fullName evidence="2">Putative amidase domain-containing protein</fullName>
    </recommendedName>
</protein>
<evidence type="ECO:0000313" key="4">
    <source>
        <dbReference type="Proteomes" id="UP000297866"/>
    </source>
</evidence>
<reference evidence="3 4" key="1">
    <citation type="submission" date="2019-03" db="EMBL/GenBank/DDBJ databases">
        <title>Genomics of glacier-inhabiting Cryobacterium strains.</title>
        <authorList>
            <person name="Liu Q."/>
            <person name="Xin Y.-H."/>
        </authorList>
    </citation>
    <scope>NUCLEOTIDE SEQUENCE [LARGE SCALE GENOMIC DNA]</scope>
    <source>
        <strain evidence="3 4">Sr47</strain>
    </source>
</reference>
<feature type="compositionally biased region" description="Basic and acidic residues" evidence="1">
    <location>
        <begin position="73"/>
        <end position="82"/>
    </location>
</feature>
<dbReference type="Pfam" id="PF12671">
    <property type="entry name" value="Amidase_6"/>
    <property type="match status" value="1"/>
</dbReference>
<dbReference type="EMBL" id="SOEZ01000006">
    <property type="protein sequence ID" value="TFB56764.1"/>
    <property type="molecule type" value="Genomic_DNA"/>
</dbReference>
<feature type="region of interest" description="Disordered" evidence="1">
    <location>
        <begin position="1"/>
        <end position="82"/>
    </location>
</feature>
<feature type="compositionally biased region" description="Basic residues" evidence="1">
    <location>
        <begin position="30"/>
        <end position="39"/>
    </location>
</feature>
<sequence length="350" mass="38282">MVVQRRNPPVQPGLGQLHGLRRLPGGAPGARHRAQRRPARAGQGRGCRAVRLERLGRPRPHRDRHPRRQGGRRCADLLRQPHDGQRLQVRRRVARERRRNGRILEYHLGGPASVPDSGELTPQRIEDIVVLSRPTRIGLVALAVGGVIAGAAALTSVGNDAPPAGRAAAPTPTDTATPRATPDATAAPVAVDLAVQKQLAYVLAHWKSYNVAEYGVVTHNDCVNFTNQSLIARGWKMDAEWRTKGTGASFSYSKPWVSSTSLMRYLGDSGRATALTDAQRDQVKLGDVVQFDWDKSGDRDHTGIVTRIDKTAAGVQIYYAGHTDDTDYLSVDYAITTKHPGGRAYYWSIP</sequence>
<feature type="compositionally biased region" description="Basic residues" evidence="1">
    <location>
        <begin position="57"/>
        <end position="71"/>
    </location>
</feature>
<feature type="domain" description="Putative amidase" evidence="2">
    <location>
        <begin position="196"/>
        <end position="335"/>
    </location>
</feature>
<comment type="caution">
    <text evidence="3">The sequence shown here is derived from an EMBL/GenBank/DDBJ whole genome shotgun (WGS) entry which is preliminary data.</text>
</comment>
<dbReference type="OrthoDB" id="4981342at2"/>
<evidence type="ECO:0000259" key="2">
    <source>
        <dbReference type="Pfam" id="PF12671"/>
    </source>
</evidence>
<accession>A0A4R8UL66</accession>
<evidence type="ECO:0000313" key="3">
    <source>
        <dbReference type="EMBL" id="TFB56764.1"/>
    </source>
</evidence>
<organism evidence="3 4">
    <name type="scientific">Cryobacterium tagatosivorans</name>
    <dbReference type="NCBI Taxonomy" id="1259199"/>
    <lineage>
        <taxon>Bacteria</taxon>
        <taxon>Bacillati</taxon>
        <taxon>Actinomycetota</taxon>
        <taxon>Actinomycetes</taxon>
        <taxon>Micrococcales</taxon>
        <taxon>Microbacteriaceae</taxon>
        <taxon>Cryobacterium</taxon>
    </lineage>
</organism>
<dbReference type="AlphaFoldDB" id="A0A4R8UL66"/>
<proteinExistence type="predicted"/>
<keyword evidence="4" id="KW-1185">Reference proteome</keyword>
<dbReference type="InterPro" id="IPR024301">
    <property type="entry name" value="Amidase_6"/>
</dbReference>
<dbReference type="PANTHER" id="PTHR40032:SF1">
    <property type="entry name" value="EXPORTED PROTEIN"/>
    <property type="match status" value="1"/>
</dbReference>
<gene>
    <name evidence="3" type="ORF">E3O23_00685</name>
</gene>
<dbReference type="Proteomes" id="UP000297866">
    <property type="component" value="Unassembled WGS sequence"/>
</dbReference>
<evidence type="ECO:0000256" key="1">
    <source>
        <dbReference type="SAM" id="MobiDB-lite"/>
    </source>
</evidence>